<reference evidence="13 14" key="1">
    <citation type="submission" date="2019-03" db="EMBL/GenBank/DDBJ databases">
        <title>Genomic Encyclopedia of Type Strains, Phase III (KMG-III): the genomes of soil and plant-associated and newly described type strains.</title>
        <authorList>
            <person name="Whitman W."/>
        </authorList>
    </citation>
    <scope>NUCLEOTIDE SEQUENCE [LARGE SCALE GENOMIC DNA]</scope>
    <source>
        <strain evidence="13 14">CECT 8301</strain>
    </source>
</reference>
<evidence type="ECO:0000256" key="1">
    <source>
        <dbReference type="ARBA" id="ARBA00004571"/>
    </source>
</evidence>
<feature type="domain" description="TonB-dependent receptor plug" evidence="12">
    <location>
        <begin position="115"/>
        <end position="236"/>
    </location>
</feature>
<dbReference type="InterPro" id="IPR008969">
    <property type="entry name" value="CarboxyPept-like_regulatory"/>
</dbReference>
<dbReference type="GO" id="GO:0009279">
    <property type="term" value="C:cell outer membrane"/>
    <property type="evidence" value="ECO:0007669"/>
    <property type="project" value="UniProtKB-SubCell"/>
</dbReference>
<keyword evidence="5 9" id="KW-0798">TonB box</keyword>
<keyword evidence="6 8" id="KW-0472">Membrane</keyword>
<dbReference type="Gene3D" id="2.40.170.20">
    <property type="entry name" value="TonB-dependent receptor, beta-barrel domain"/>
    <property type="match status" value="1"/>
</dbReference>
<keyword evidence="10" id="KW-0732">Signal</keyword>
<name>A0A4V3HGN6_9FLAO</name>
<dbReference type="Proteomes" id="UP000294824">
    <property type="component" value="Unassembled WGS sequence"/>
</dbReference>
<evidence type="ECO:0000256" key="7">
    <source>
        <dbReference type="ARBA" id="ARBA00023237"/>
    </source>
</evidence>
<dbReference type="InterPro" id="IPR012910">
    <property type="entry name" value="Plug_dom"/>
</dbReference>
<dbReference type="AlphaFoldDB" id="A0A4V3HGN6"/>
<dbReference type="InterPro" id="IPR000531">
    <property type="entry name" value="Beta-barrel_TonB"/>
</dbReference>
<organism evidence="13 14">
    <name type="scientific">Algibacter lectus</name>
    <dbReference type="NCBI Taxonomy" id="221126"/>
    <lineage>
        <taxon>Bacteria</taxon>
        <taxon>Pseudomonadati</taxon>
        <taxon>Bacteroidota</taxon>
        <taxon>Flavobacteriia</taxon>
        <taxon>Flavobacteriales</taxon>
        <taxon>Flavobacteriaceae</taxon>
        <taxon>Algibacter</taxon>
    </lineage>
</organism>
<evidence type="ECO:0000259" key="11">
    <source>
        <dbReference type="Pfam" id="PF00593"/>
    </source>
</evidence>
<comment type="caution">
    <text evidence="13">The sequence shown here is derived from an EMBL/GenBank/DDBJ whole genome shotgun (WGS) entry which is preliminary data.</text>
</comment>
<feature type="domain" description="TonB-dependent receptor-like beta-barrel" evidence="11">
    <location>
        <begin position="422"/>
        <end position="918"/>
    </location>
</feature>
<dbReference type="InterPro" id="IPR037066">
    <property type="entry name" value="Plug_dom_sf"/>
</dbReference>
<keyword evidence="4 8" id="KW-0812">Transmembrane</keyword>
<evidence type="ECO:0000256" key="5">
    <source>
        <dbReference type="ARBA" id="ARBA00023077"/>
    </source>
</evidence>
<dbReference type="EMBL" id="SORL01000008">
    <property type="protein sequence ID" value="TDY62121.1"/>
    <property type="molecule type" value="Genomic_DNA"/>
</dbReference>
<dbReference type="Pfam" id="PF00593">
    <property type="entry name" value="TonB_dep_Rec_b-barrel"/>
    <property type="match status" value="1"/>
</dbReference>
<dbReference type="PANTHER" id="PTHR47234">
    <property type="match status" value="1"/>
</dbReference>
<accession>A0A4V3HGN6</accession>
<dbReference type="RefSeq" id="WP_133967396.1">
    <property type="nucleotide sequence ID" value="NZ_SORL01000008.1"/>
</dbReference>
<dbReference type="Gene3D" id="2.170.130.10">
    <property type="entry name" value="TonB-dependent receptor, plug domain"/>
    <property type="match status" value="1"/>
</dbReference>
<gene>
    <name evidence="13" type="ORF">DFQ06_1938</name>
</gene>
<comment type="similarity">
    <text evidence="8 9">Belongs to the TonB-dependent receptor family.</text>
</comment>
<feature type="chain" id="PRO_5020575981" evidence="10">
    <location>
        <begin position="25"/>
        <end position="962"/>
    </location>
</feature>
<sequence>MSKILHLKCLMFLFCIGLSGAALAQEISGTVKDDSGALPGVSVIVKGTSTGTTTDFDGKYNVKAKTGDVLVFSYVGYETQDKTVTSMVMNVTMQSGVALNEVVLIGSRNKSRTSIDTPVPVDVIDMSQIATSGPQTTITEILNYVAPSFTSTTQTVSDGTDHVDPASLRGLGPDQVLVLINGKRRHKSSLVNVNGTVGTGTVGTDMNSIPTAAIERIEVLRDGAAAQYGSDAIAGVINLVLKKATNELTLNVNSGANMSKHSNQYNDGGTDGEKFQLDANYGLDLGDNGGYINFTGSLSTRGATNRSDSMGQPIYTMFDIATRTLGYDNAFAMDPSDLANYVAGLDPALQTVYDNGVAAGNSFLDIINSDSATFVGDTANSSPISDYELAQRGLTRDDFRMKVGQSKLRSGQFMMNMEIPLDDNGSAFYSFGGMSFRDGIAAGFHRRPAYTDGRANTAALPDGFLPHISSRVIDRSLATGIKGKIGDWDIDFSNTYGVNSFDFTIKNTVNATLGASSPREFEAGGFSFSQNTTNFDLSNFYEDTFEGLNVAFGAEYRLENYQLIAGEEASYSKYDTNGEIVTNYTDASNIVTSYFGEGVPGGAQVFPGYRPENEVDQNRNSYAAYVDLEADLTDAFLLSAALRYENFNDFGETFNWKLSSRYKLSENTAIRGAISTGFRAPDLHQIYFNATATQFVAGIPIEQGTFANNSRLADLLSIPELEEETSFNASLGFTAKIPSAGLKITIDGYMVNVDDRVGITRSYTPSTTEQQEIFDAAAAGAAKFFTNGFDTESRGLDIVIDHKTSIGANGTLNNILSGTFSKTEVKNVKSILGTEILDETLKGYIEDAMPRAKVNLTNNYSNGDWNFMLRNVYFGSVNDPDFGGSTTPVTYGEKIITDLSLTYSFSDNLKLTAGANNLLDVYPDEVPFEGSQYGDQFIFSRRTSQFGFNGRYVFGRLTFVLK</sequence>
<keyword evidence="13" id="KW-0675">Receptor</keyword>
<evidence type="ECO:0000256" key="4">
    <source>
        <dbReference type="ARBA" id="ARBA00022692"/>
    </source>
</evidence>
<evidence type="ECO:0000256" key="3">
    <source>
        <dbReference type="ARBA" id="ARBA00022452"/>
    </source>
</evidence>
<keyword evidence="3 8" id="KW-1134">Transmembrane beta strand</keyword>
<dbReference type="Pfam" id="PF07715">
    <property type="entry name" value="Plug"/>
    <property type="match status" value="1"/>
</dbReference>
<evidence type="ECO:0000313" key="13">
    <source>
        <dbReference type="EMBL" id="TDY62121.1"/>
    </source>
</evidence>
<keyword evidence="14" id="KW-1185">Reference proteome</keyword>
<comment type="subcellular location">
    <subcellularLocation>
        <location evidence="1 8">Cell outer membrane</location>
        <topology evidence="1 8">Multi-pass membrane protein</topology>
    </subcellularLocation>
</comment>
<proteinExistence type="inferred from homology"/>
<feature type="signal peptide" evidence="10">
    <location>
        <begin position="1"/>
        <end position="24"/>
    </location>
</feature>
<evidence type="ECO:0000256" key="6">
    <source>
        <dbReference type="ARBA" id="ARBA00023136"/>
    </source>
</evidence>
<evidence type="ECO:0000313" key="14">
    <source>
        <dbReference type="Proteomes" id="UP000294824"/>
    </source>
</evidence>
<dbReference type="SUPFAM" id="SSF56935">
    <property type="entry name" value="Porins"/>
    <property type="match status" value="1"/>
</dbReference>
<dbReference type="Gene3D" id="2.60.40.1120">
    <property type="entry name" value="Carboxypeptidase-like, regulatory domain"/>
    <property type="match status" value="1"/>
</dbReference>
<dbReference type="PROSITE" id="PS52016">
    <property type="entry name" value="TONB_DEPENDENT_REC_3"/>
    <property type="match status" value="1"/>
</dbReference>
<dbReference type="Pfam" id="PF13715">
    <property type="entry name" value="CarbopepD_reg_2"/>
    <property type="match status" value="1"/>
</dbReference>
<protein>
    <submittedName>
        <fullName evidence="13">Iron complex outermembrane receptor protein</fullName>
    </submittedName>
</protein>
<evidence type="ECO:0000259" key="12">
    <source>
        <dbReference type="Pfam" id="PF07715"/>
    </source>
</evidence>
<evidence type="ECO:0000256" key="2">
    <source>
        <dbReference type="ARBA" id="ARBA00022448"/>
    </source>
</evidence>
<keyword evidence="7 8" id="KW-0998">Cell outer membrane</keyword>
<evidence type="ECO:0000256" key="8">
    <source>
        <dbReference type="PROSITE-ProRule" id="PRU01360"/>
    </source>
</evidence>
<evidence type="ECO:0000256" key="10">
    <source>
        <dbReference type="SAM" id="SignalP"/>
    </source>
</evidence>
<keyword evidence="2 8" id="KW-0813">Transport</keyword>
<dbReference type="PANTHER" id="PTHR47234:SF3">
    <property type="entry name" value="SECRETIN_TONB SHORT N-TERMINAL DOMAIN-CONTAINING PROTEIN"/>
    <property type="match status" value="1"/>
</dbReference>
<dbReference type="InterPro" id="IPR039426">
    <property type="entry name" value="TonB-dep_rcpt-like"/>
</dbReference>
<dbReference type="InterPro" id="IPR036942">
    <property type="entry name" value="Beta-barrel_TonB_sf"/>
</dbReference>
<dbReference type="SUPFAM" id="SSF49464">
    <property type="entry name" value="Carboxypeptidase regulatory domain-like"/>
    <property type="match status" value="1"/>
</dbReference>
<evidence type="ECO:0000256" key="9">
    <source>
        <dbReference type="RuleBase" id="RU003357"/>
    </source>
</evidence>